<proteinExistence type="predicted"/>
<reference evidence="3 4" key="1">
    <citation type="submission" date="2023-03" db="EMBL/GenBank/DDBJ databases">
        <title>High-quality genome of Scylla paramamosain provides insights in environmental adaptation.</title>
        <authorList>
            <person name="Zhang L."/>
        </authorList>
    </citation>
    <scope>NUCLEOTIDE SEQUENCE [LARGE SCALE GENOMIC DNA]</scope>
    <source>
        <strain evidence="3">LZ_2023a</strain>
        <tissue evidence="3">Muscle</tissue>
    </source>
</reference>
<organism evidence="3 4">
    <name type="scientific">Scylla paramamosain</name>
    <name type="common">Mud crab</name>
    <dbReference type="NCBI Taxonomy" id="85552"/>
    <lineage>
        <taxon>Eukaryota</taxon>
        <taxon>Metazoa</taxon>
        <taxon>Ecdysozoa</taxon>
        <taxon>Arthropoda</taxon>
        <taxon>Crustacea</taxon>
        <taxon>Multicrustacea</taxon>
        <taxon>Malacostraca</taxon>
        <taxon>Eumalacostraca</taxon>
        <taxon>Eucarida</taxon>
        <taxon>Decapoda</taxon>
        <taxon>Pleocyemata</taxon>
        <taxon>Brachyura</taxon>
        <taxon>Eubrachyura</taxon>
        <taxon>Portunoidea</taxon>
        <taxon>Portunidae</taxon>
        <taxon>Portuninae</taxon>
        <taxon>Scylla</taxon>
    </lineage>
</organism>
<dbReference type="EMBL" id="JARAKH010000049">
    <property type="protein sequence ID" value="KAK8375629.1"/>
    <property type="molecule type" value="Genomic_DNA"/>
</dbReference>
<comment type="caution">
    <text evidence="3">The sequence shown here is derived from an EMBL/GenBank/DDBJ whole genome shotgun (WGS) entry which is preliminary data.</text>
</comment>
<sequence length="224" mass="24272">MQSPNGMKTKWNLGAAAVLLLSVLCPASVDGGKEEEILKALDEAAAEGSWGYVPLSGPYIDVNHSGNITARLGSTAILNCRILYIVGKAVSWMRSRDLHLLTVGRFTYTSDQRFKAVHQAGSQDWLLKIFYVQLRDAGQYECQVGTTPPLTHSIWLSVMEPETVVFGGPDLYINAGSAINLTLLHVTTPSYYTNDTAISLLGTARPATLPFRAASNVVCVTWGP</sequence>
<evidence type="ECO:0000313" key="4">
    <source>
        <dbReference type="Proteomes" id="UP001487740"/>
    </source>
</evidence>
<dbReference type="InterPro" id="IPR013783">
    <property type="entry name" value="Ig-like_fold"/>
</dbReference>
<dbReference type="Pfam" id="PF07686">
    <property type="entry name" value="V-set"/>
    <property type="match status" value="1"/>
</dbReference>
<dbReference type="GO" id="GO:0050808">
    <property type="term" value="P:synapse organization"/>
    <property type="evidence" value="ECO:0007669"/>
    <property type="project" value="TreeGrafter"/>
</dbReference>
<keyword evidence="1" id="KW-0732">Signal</keyword>
<dbReference type="InterPro" id="IPR007110">
    <property type="entry name" value="Ig-like_dom"/>
</dbReference>
<dbReference type="Gene3D" id="2.60.40.10">
    <property type="entry name" value="Immunoglobulins"/>
    <property type="match status" value="1"/>
</dbReference>
<dbReference type="SUPFAM" id="SSF48726">
    <property type="entry name" value="Immunoglobulin"/>
    <property type="match status" value="1"/>
</dbReference>
<keyword evidence="4" id="KW-1185">Reference proteome</keyword>
<dbReference type="PANTHER" id="PTHR23279:SF36">
    <property type="entry name" value="DEFECTIVE PROBOSCIS EXTENSION RESPONSE 9, ISOFORM A"/>
    <property type="match status" value="1"/>
</dbReference>
<evidence type="ECO:0000259" key="2">
    <source>
        <dbReference type="PROSITE" id="PS50835"/>
    </source>
</evidence>
<dbReference type="PROSITE" id="PS50835">
    <property type="entry name" value="IG_LIKE"/>
    <property type="match status" value="1"/>
</dbReference>
<dbReference type="GO" id="GO:0032589">
    <property type="term" value="C:neuron projection membrane"/>
    <property type="evidence" value="ECO:0007669"/>
    <property type="project" value="TreeGrafter"/>
</dbReference>
<dbReference type="InterPro" id="IPR003599">
    <property type="entry name" value="Ig_sub"/>
</dbReference>
<dbReference type="InterPro" id="IPR037448">
    <property type="entry name" value="Zig-8"/>
</dbReference>
<evidence type="ECO:0000313" key="3">
    <source>
        <dbReference type="EMBL" id="KAK8375629.1"/>
    </source>
</evidence>
<evidence type="ECO:0000256" key="1">
    <source>
        <dbReference type="SAM" id="SignalP"/>
    </source>
</evidence>
<feature type="domain" description="Ig-like" evidence="2">
    <location>
        <begin position="58"/>
        <end position="144"/>
    </location>
</feature>
<feature type="signal peptide" evidence="1">
    <location>
        <begin position="1"/>
        <end position="31"/>
    </location>
</feature>
<dbReference type="FunFam" id="2.60.40.10:FF:000129">
    <property type="entry name" value="CLUMA_CG018772, isoform A"/>
    <property type="match status" value="1"/>
</dbReference>
<dbReference type="InterPro" id="IPR013106">
    <property type="entry name" value="Ig_V-set"/>
</dbReference>
<gene>
    <name evidence="3" type="ORF">O3P69_008438</name>
</gene>
<dbReference type="AlphaFoldDB" id="A0AAW0SKV7"/>
<dbReference type="Proteomes" id="UP001487740">
    <property type="component" value="Unassembled WGS sequence"/>
</dbReference>
<accession>A0AAW0SKV7</accession>
<dbReference type="PANTHER" id="PTHR23279">
    <property type="entry name" value="DEFECTIVE PROBOSCIS EXTENSION RESPONSE DPR -RELATED"/>
    <property type="match status" value="1"/>
</dbReference>
<protein>
    <recommendedName>
        <fullName evidence="2">Ig-like domain-containing protein</fullName>
    </recommendedName>
</protein>
<name>A0AAW0SKV7_SCYPA</name>
<dbReference type="SMART" id="SM00409">
    <property type="entry name" value="IG"/>
    <property type="match status" value="1"/>
</dbReference>
<dbReference type="InterPro" id="IPR036179">
    <property type="entry name" value="Ig-like_dom_sf"/>
</dbReference>
<feature type="chain" id="PRO_5043900777" description="Ig-like domain-containing protein" evidence="1">
    <location>
        <begin position="32"/>
        <end position="224"/>
    </location>
</feature>